<comment type="caution">
    <text evidence="10">The sequence shown here is derived from an EMBL/GenBank/DDBJ whole genome shotgun (WGS) entry which is preliminary data.</text>
</comment>
<evidence type="ECO:0000256" key="1">
    <source>
        <dbReference type="ARBA" id="ARBA00012513"/>
    </source>
</evidence>
<dbReference type="InterPro" id="IPR017441">
    <property type="entry name" value="Protein_kinase_ATP_BS"/>
</dbReference>
<accession>A0A271J0P4</accession>
<feature type="compositionally biased region" description="Basic and acidic residues" evidence="8">
    <location>
        <begin position="535"/>
        <end position="558"/>
    </location>
</feature>
<dbReference type="EC" id="2.7.11.1" evidence="1"/>
<dbReference type="GO" id="GO:0005524">
    <property type="term" value="F:ATP binding"/>
    <property type="evidence" value="ECO:0007669"/>
    <property type="project" value="UniProtKB-UniRule"/>
</dbReference>
<dbReference type="RefSeq" id="WP_095510182.1">
    <property type="nucleotide sequence ID" value="NZ_MQWD01000001.1"/>
</dbReference>
<reference evidence="10 11" key="1">
    <citation type="submission" date="2016-11" db="EMBL/GenBank/DDBJ databases">
        <title>Study of marine rhodopsin-containing bacteria.</title>
        <authorList>
            <person name="Yoshizawa S."/>
            <person name="Kumagai Y."/>
            <person name="Kogure K."/>
        </authorList>
    </citation>
    <scope>NUCLEOTIDE SEQUENCE [LARGE SCALE GENOMIC DNA]</scope>
    <source>
        <strain evidence="10 11">SAORIC-28</strain>
    </source>
</reference>
<dbReference type="AlphaFoldDB" id="A0A271J0P4"/>
<feature type="domain" description="Protein kinase" evidence="9">
    <location>
        <begin position="9"/>
        <end position="270"/>
    </location>
</feature>
<organism evidence="10 11">
    <name type="scientific">Rubrivirga marina</name>
    <dbReference type="NCBI Taxonomy" id="1196024"/>
    <lineage>
        <taxon>Bacteria</taxon>
        <taxon>Pseudomonadati</taxon>
        <taxon>Rhodothermota</taxon>
        <taxon>Rhodothermia</taxon>
        <taxon>Rhodothermales</taxon>
        <taxon>Rubricoccaceae</taxon>
        <taxon>Rubrivirga</taxon>
    </lineage>
</organism>
<feature type="region of interest" description="Disordered" evidence="8">
    <location>
        <begin position="486"/>
        <end position="574"/>
    </location>
</feature>
<feature type="compositionally biased region" description="Basic and acidic residues" evidence="8">
    <location>
        <begin position="309"/>
        <end position="324"/>
    </location>
</feature>
<evidence type="ECO:0000259" key="9">
    <source>
        <dbReference type="PROSITE" id="PS50011"/>
    </source>
</evidence>
<dbReference type="OrthoDB" id="9813021at2"/>
<keyword evidence="3" id="KW-0808">Transferase</keyword>
<keyword evidence="6 7" id="KW-0067">ATP-binding</keyword>
<evidence type="ECO:0000313" key="10">
    <source>
        <dbReference type="EMBL" id="PAP76525.1"/>
    </source>
</evidence>
<evidence type="ECO:0000256" key="6">
    <source>
        <dbReference type="ARBA" id="ARBA00022840"/>
    </source>
</evidence>
<evidence type="ECO:0000256" key="5">
    <source>
        <dbReference type="ARBA" id="ARBA00022777"/>
    </source>
</evidence>
<gene>
    <name evidence="10" type="ORF">BSZ37_08765</name>
</gene>
<dbReference type="FunFam" id="1.10.510.10:FF:000021">
    <property type="entry name" value="Serine/threonine protein kinase"/>
    <property type="match status" value="1"/>
</dbReference>
<dbReference type="PANTHER" id="PTHR43289:SF6">
    <property type="entry name" value="SERINE_THREONINE-PROTEIN KINASE NEKL-3"/>
    <property type="match status" value="1"/>
</dbReference>
<dbReference type="Pfam" id="PF08308">
    <property type="entry name" value="PEGA"/>
    <property type="match status" value="2"/>
</dbReference>
<keyword evidence="5" id="KW-0418">Kinase</keyword>
<keyword evidence="2" id="KW-0723">Serine/threonine-protein kinase</keyword>
<feature type="compositionally biased region" description="Low complexity" evidence="8">
    <location>
        <begin position="337"/>
        <end position="354"/>
    </location>
</feature>
<feature type="compositionally biased region" description="Low complexity" evidence="8">
    <location>
        <begin position="511"/>
        <end position="534"/>
    </location>
</feature>
<dbReference type="Pfam" id="PF00069">
    <property type="entry name" value="Pkinase"/>
    <property type="match status" value="1"/>
</dbReference>
<dbReference type="SUPFAM" id="SSF56112">
    <property type="entry name" value="Protein kinase-like (PK-like)"/>
    <property type="match status" value="1"/>
</dbReference>
<dbReference type="CDD" id="cd14014">
    <property type="entry name" value="STKc_PknB_like"/>
    <property type="match status" value="1"/>
</dbReference>
<dbReference type="SMART" id="SM00220">
    <property type="entry name" value="S_TKc"/>
    <property type="match status" value="1"/>
</dbReference>
<dbReference type="Gene3D" id="2.60.40.1120">
    <property type="entry name" value="Carboxypeptidase-like, regulatory domain"/>
    <property type="match status" value="2"/>
</dbReference>
<dbReference type="GO" id="GO:0004674">
    <property type="term" value="F:protein serine/threonine kinase activity"/>
    <property type="evidence" value="ECO:0007669"/>
    <property type="project" value="UniProtKB-KW"/>
</dbReference>
<feature type="region of interest" description="Disordered" evidence="8">
    <location>
        <begin position="274"/>
        <end position="422"/>
    </location>
</feature>
<evidence type="ECO:0000256" key="4">
    <source>
        <dbReference type="ARBA" id="ARBA00022741"/>
    </source>
</evidence>
<dbReference type="PROSITE" id="PS00107">
    <property type="entry name" value="PROTEIN_KINASE_ATP"/>
    <property type="match status" value="1"/>
</dbReference>
<evidence type="ECO:0000256" key="2">
    <source>
        <dbReference type="ARBA" id="ARBA00022527"/>
    </source>
</evidence>
<keyword evidence="11" id="KW-1185">Reference proteome</keyword>
<dbReference type="EMBL" id="MQWD01000001">
    <property type="protein sequence ID" value="PAP76525.1"/>
    <property type="molecule type" value="Genomic_DNA"/>
</dbReference>
<protein>
    <recommendedName>
        <fullName evidence="1">non-specific serine/threonine protein kinase</fullName>
        <ecNumber evidence="1">2.7.11.1</ecNumber>
    </recommendedName>
</protein>
<dbReference type="InterPro" id="IPR011009">
    <property type="entry name" value="Kinase-like_dom_sf"/>
</dbReference>
<evidence type="ECO:0000256" key="8">
    <source>
        <dbReference type="SAM" id="MobiDB-lite"/>
    </source>
</evidence>
<dbReference type="Gene3D" id="3.30.200.20">
    <property type="entry name" value="Phosphorylase Kinase, domain 1"/>
    <property type="match status" value="1"/>
</dbReference>
<dbReference type="InterPro" id="IPR000719">
    <property type="entry name" value="Prot_kinase_dom"/>
</dbReference>
<dbReference type="InterPro" id="IPR008271">
    <property type="entry name" value="Ser/Thr_kinase_AS"/>
</dbReference>
<dbReference type="Gene3D" id="1.10.510.10">
    <property type="entry name" value="Transferase(Phosphotransferase) domain 1"/>
    <property type="match status" value="1"/>
</dbReference>
<keyword evidence="4 7" id="KW-0547">Nucleotide-binding</keyword>
<dbReference type="PROSITE" id="PS50011">
    <property type="entry name" value="PROTEIN_KINASE_DOM"/>
    <property type="match status" value="1"/>
</dbReference>
<dbReference type="InterPro" id="IPR013229">
    <property type="entry name" value="PEGA"/>
</dbReference>
<evidence type="ECO:0000313" key="11">
    <source>
        <dbReference type="Proteomes" id="UP000216339"/>
    </source>
</evidence>
<dbReference type="Proteomes" id="UP000216339">
    <property type="component" value="Unassembled WGS sequence"/>
</dbReference>
<evidence type="ECO:0000256" key="7">
    <source>
        <dbReference type="PROSITE-ProRule" id="PRU10141"/>
    </source>
</evidence>
<name>A0A271J0P4_9BACT</name>
<dbReference type="PANTHER" id="PTHR43289">
    <property type="entry name" value="MITOGEN-ACTIVATED PROTEIN KINASE KINASE KINASE 20-RELATED"/>
    <property type="match status" value="1"/>
</dbReference>
<feature type="binding site" evidence="7">
    <location>
        <position position="38"/>
    </location>
    <ligand>
        <name>ATP</name>
        <dbReference type="ChEBI" id="CHEBI:30616"/>
    </ligand>
</feature>
<proteinExistence type="predicted"/>
<evidence type="ECO:0000256" key="3">
    <source>
        <dbReference type="ARBA" id="ARBA00022679"/>
    </source>
</evidence>
<dbReference type="PROSITE" id="PS00108">
    <property type="entry name" value="PROTEIN_KINASE_ST"/>
    <property type="match status" value="1"/>
</dbReference>
<feature type="compositionally biased region" description="Polar residues" evidence="8">
    <location>
        <begin position="326"/>
        <end position="336"/>
    </location>
</feature>
<sequence length="713" mass="75167">MIGRVIGTYRIESLLGKGGMGTVYRGLDLMLDRPVAVKALRADVAASPQHVERFRQEARTLARLLDPHIATLYALHRDGDDLYMVMEFVEGETFEALLHREGRLPVGRALALFDQALQGLEHAHRRGIVHRDVKPANFMLTPGGTVKAMDFGIARLLGSTRMTQTRHAIGTAEYMAPEQVRAREVDARTDVYALGVMLYEMVTGRVPFEAESAFETMQAHLQAAPPSPRHLVPGLPEAVEAALLTALAKDPADRHPSVAAFRAALADVALDAPLADPIPTPSEPEAAEPSGQRQPQRPPKATVAAPAPRAREGPEPGDRGKDATEPASTSLSAVADSTSEISSETPTSPPETTIAPSQETEVDAPESVDALRSGDDRRPSPTVLAVPEGGTPGPAPRVVPPTRIAPAGMTAPVPTPGGDWSPQPTLRDRVAALPRPALAAAAGVLLAAAAWAVWPNGGADPLTAEPIAEARGEGSVSALEPVPRALQPVPARPDGPAIGSPETAGPGETIAPADAASSAERPPPETSRSPSPAELPRRVEERRATERQEPAPPEHIESRPAPAEPAAPRTGTARVLVRPFGDVYIDGRRLARGTNAPVTADLAPGTYTVRATHPEFGELTETVRVRAGETADVRLQFATPAEVTVVSDPNNAEILLDGRPTGRYTPAVVTVPPGRHTIGVERDGFAPASQTVTVEAGRAPSRITLTLSPLQTP</sequence>